<evidence type="ECO:0000256" key="3">
    <source>
        <dbReference type="ARBA" id="ARBA00009184"/>
    </source>
</evidence>
<dbReference type="EC" id="3.1.3.3" evidence="4"/>
<dbReference type="SFLD" id="SFLDF00029">
    <property type="entry name" value="phosphoserine_phosphatase"/>
    <property type="match status" value="1"/>
</dbReference>
<dbReference type="RefSeq" id="WP_112204026.1">
    <property type="nucleotide sequence ID" value="NZ_CBCSBS010000001.1"/>
</dbReference>
<keyword evidence="6" id="KW-0028">Amino-acid biosynthesis</keyword>
<reference evidence="15" key="1">
    <citation type="submission" date="2018-06" db="EMBL/GenBank/DDBJ databases">
        <title>Description of a new Polynucleobacter species.</title>
        <authorList>
            <person name="Hahn M.W."/>
        </authorList>
    </citation>
    <scope>NUCLEOTIDE SEQUENCE [LARGE SCALE GENOMIC DNA]</scope>
    <source>
        <strain evidence="15">MG-25-Pas1-D2</strain>
    </source>
</reference>
<evidence type="ECO:0000256" key="9">
    <source>
        <dbReference type="ARBA" id="ARBA00022842"/>
    </source>
</evidence>
<dbReference type="EMBL" id="CP030085">
    <property type="protein sequence ID" value="AWW49764.1"/>
    <property type="molecule type" value="Genomic_DNA"/>
</dbReference>
<evidence type="ECO:0000313" key="15">
    <source>
        <dbReference type="Proteomes" id="UP000248592"/>
    </source>
</evidence>
<dbReference type="SFLD" id="SFLDG01136">
    <property type="entry name" value="C1.6:_Phosphoserine_Phosphatas"/>
    <property type="match status" value="1"/>
</dbReference>
<comment type="similarity">
    <text evidence="3">Belongs to the HAD-like hydrolase superfamily. SerB family.</text>
</comment>
<dbReference type="GO" id="GO:0005737">
    <property type="term" value="C:cytoplasm"/>
    <property type="evidence" value="ECO:0007669"/>
    <property type="project" value="TreeGrafter"/>
</dbReference>
<comment type="catalytic activity">
    <reaction evidence="12">
        <text>O-phospho-L-serine + H2O = L-serine + phosphate</text>
        <dbReference type="Rhea" id="RHEA:21208"/>
        <dbReference type="ChEBI" id="CHEBI:15377"/>
        <dbReference type="ChEBI" id="CHEBI:33384"/>
        <dbReference type="ChEBI" id="CHEBI:43474"/>
        <dbReference type="ChEBI" id="CHEBI:57524"/>
        <dbReference type="EC" id="3.1.3.3"/>
    </reaction>
</comment>
<evidence type="ECO:0000256" key="4">
    <source>
        <dbReference type="ARBA" id="ARBA00012640"/>
    </source>
</evidence>
<dbReference type="GO" id="GO:0006564">
    <property type="term" value="P:L-serine biosynthetic process"/>
    <property type="evidence" value="ECO:0007669"/>
    <property type="project" value="UniProtKB-KW"/>
</dbReference>
<dbReference type="PANTHER" id="PTHR43344:SF2">
    <property type="entry name" value="PHOSPHOSERINE PHOSPHATASE"/>
    <property type="match status" value="1"/>
</dbReference>
<evidence type="ECO:0000256" key="2">
    <source>
        <dbReference type="ARBA" id="ARBA00005135"/>
    </source>
</evidence>
<evidence type="ECO:0000256" key="6">
    <source>
        <dbReference type="ARBA" id="ARBA00022605"/>
    </source>
</evidence>
<dbReference type="GO" id="GO:0036424">
    <property type="term" value="F:L-phosphoserine phosphatase activity"/>
    <property type="evidence" value="ECO:0007669"/>
    <property type="project" value="InterPro"/>
</dbReference>
<evidence type="ECO:0000256" key="11">
    <source>
        <dbReference type="ARBA" id="ARBA00031693"/>
    </source>
</evidence>
<keyword evidence="9" id="KW-0460">Magnesium</keyword>
<dbReference type="PANTHER" id="PTHR43344">
    <property type="entry name" value="PHOSPHOSERINE PHOSPHATASE"/>
    <property type="match status" value="1"/>
</dbReference>
<dbReference type="UniPathway" id="UPA00135">
    <property type="reaction ID" value="UER00198"/>
</dbReference>
<evidence type="ECO:0000256" key="13">
    <source>
        <dbReference type="ARBA" id="ARBA00048523"/>
    </source>
</evidence>
<comment type="cofactor">
    <cofactor evidence="1">
        <name>Mg(2+)</name>
        <dbReference type="ChEBI" id="CHEBI:18420"/>
    </cofactor>
</comment>
<dbReference type="InterPro" id="IPR036412">
    <property type="entry name" value="HAD-like_sf"/>
</dbReference>
<organism evidence="14 15">
    <name type="scientific">Polynucleobacter paneuropaeus</name>
    <dbReference type="NCBI Taxonomy" id="2527775"/>
    <lineage>
        <taxon>Bacteria</taxon>
        <taxon>Pseudomonadati</taxon>
        <taxon>Pseudomonadota</taxon>
        <taxon>Betaproteobacteria</taxon>
        <taxon>Burkholderiales</taxon>
        <taxon>Burkholderiaceae</taxon>
        <taxon>Polynucleobacter</taxon>
    </lineage>
</organism>
<dbReference type="Proteomes" id="UP000248592">
    <property type="component" value="Chromosome"/>
</dbReference>
<evidence type="ECO:0000256" key="1">
    <source>
        <dbReference type="ARBA" id="ARBA00001946"/>
    </source>
</evidence>
<dbReference type="CDD" id="cd07500">
    <property type="entry name" value="HAD_PSP"/>
    <property type="match status" value="1"/>
</dbReference>
<evidence type="ECO:0000256" key="5">
    <source>
        <dbReference type="ARBA" id="ARBA00015196"/>
    </source>
</evidence>
<dbReference type="NCBIfam" id="TIGR01488">
    <property type="entry name" value="HAD-SF-IB"/>
    <property type="match status" value="1"/>
</dbReference>
<dbReference type="Gene3D" id="3.40.50.1000">
    <property type="entry name" value="HAD superfamily/HAD-like"/>
    <property type="match status" value="1"/>
</dbReference>
<dbReference type="GO" id="GO:0000287">
    <property type="term" value="F:magnesium ion binding"/>
    <property type="evidence" value="ECO:0007669"/>
    <property type="project" value="TreeGrafter"/>
</dbReference>
<evidence type="ECO:0000256" key="10">
    <source>
        <dbReference type="ARBA" id="ARBA00023299"/>
    </source>
</evidence>
<dbReference type="InterPro" id="IPR004469">
    <property type="entry name" value="PSP"/>
</dbReference>
<name>A0A2Z4JML0_9BURK</name>
<dbReference type="Pfam" id="PF12710">
    <property type="entry name" value="HAD"/>
    <property type="match status" value="1"/>
</dbReference>
<dbReference type="SFLD" id="SFLDG01137">
    <property type="entry name" value="C1.6.1:_Phosphoserine_Phosphat"/>
    <property type="match status" value="1"/>
</dbReference>
<dbReference type="InterPro" id="IPR050582">
    <property type="entry name" value="HAD-like_SerB"/>
</dbReference>
<evidence type="ECO:0000313" key="14">
    <source>
        <dbReference type="EMBL" id="AWW49764.1"/>
    </source>
</evidence>
<sequence>MTKLETTTLVAISKESIPRALDSAFKDFSSKQGIEFNSKQSGLSSSPYFSKRWFVQTLNEGDRTTLRNIAAEHDADLAFLSPSFNPEAIRVLAMDMDSTLINIECIDEIADFAGRKADVAKITEATMRGEIKDFKESLRRRVALLEGISVDVLESVYQERLRPNPGATQLLAAAHQRGLHTLLVSGGFTFFTDKLREQLGFTQTQSNTLEIIDNKLTGKVLGNIVDGAAKATYLEQACASLGVSKVQAIAMGDGANDLLMMHGAGLSVAYQAKPVVKEKADAAFDRVGLDATLLLLD</sequence>
<dbReference type="SUPFAM" id="SSF56784">
    <property type="entry name" value="HAD-like"/>
    <property type="match status" value="1"/>
</dbReference>
<evidence type="ECO:0000256" key="8">
    <source>
        <dbReference type="ARBA" id="ARBA00022801"/>
    </source>
</evidence>
<gene>
    <name evidence="14" type="primary">serB</name>
    <name evidence="14" type="ORF">Pas1_04845</name>
</gene>
<dbReference type="SFLD" id="SFLDS00003">
    <property type="entry name" value="Haloacid_Dehalogenase"/>
    <property type="match status" value="1"/>
</dbReference>
<accession>A0A2Z4JML0</accession>
<keyword evidence="10" id="KW-0718">Serine biosynthesis</keyword>
<protein>
    <recommendedName>
        <fullName evidence="5">Phosphoserine phosphatase</fullName>
        <ecNumber evidence="4">3.1.3.3</ecNumber>
    </recommendedName>
    <alternativeName>
        <fullName evidence="11">O-phosphoserine phosphohydrolase</fullName>
    </alternativeName>
</protein>
<comment type="pathway">
    <text evidence="2">Amino-acid biosynthesis; L-serine biosynthesis; L-serine from 3-phospho-D-glycerate: step 3/3.</text>
</comment>
<evidence type="ECO:0000256" key="12">
    <source>
        <dbReference type="ARBA" id="ARBA00048138"/>
    </source>
</evidence>
<evidence type="ECO:0000256" key="7">
    <source>
        <dbReference type="ARBA" id="ARBA00022723"/>
    </source>
</evidence>
<keyword evidence="8 14" id="KW-0378">Hydrolase</keyword>
<keyword evidence="7" id="KW-0479">Metal-binding</keyword>
<dbReference type="NCBIfam" id="TIGR00338">
    <property type="entry name" value="serB"/>
    <property type="match status" value="1"/>
</dbReference>
<proteinExistence type="inferred from homology"/>
<comment type="catalytic activity">
    <reaction evidence="13">
        <text>O-phospho-D-serine + H2O = D-serine + phosphate</text>
        <dbReference type="Rhea" id="RHEA:24873"/>
        <dbReference type="ChEBI" id="CHEBI:15377"/>
        <dbReference type="ChEBI" id="CHEBI:35247"/>
        <dbReference type="ChEBI" id="CHEBI:43474"/>
        <dbReference type="ChEBI" id="CHEBI:58680"/>
        <dbReference type="EC" id="3.1.3.3"/>
    </reaction>
</comment>
<dbReference type="AlphaFoldDB" id="A0A2Z4JML0"/>
<dbReference type="InterPro" id="IPR023214">
    <property type="entry name" value="HAD_sf"/>
</dbReference>